<dbReference type="PROSITE" id="PS50097">
    <property type="entry name" value="BTB"/>
    <property type="match status" value="1"/>
</dbReference>
<dbReference type="OrthoDB" id="2593747at2759"/>
<dbReference type="Gene3D" id="3.30.710.10">
    <property type="entry name" value="Potassium Channel Kv1.1, Chain A"/>
    <property type="match status" value="1"/>
</dbReference>
<organism evidence="2 3">
    <name type="scientific">Gymnopus androsaceus JB14</name>
    <dbReference type="NCBI Taxonomy" id="1447944"/>
    <lineage>
        <taxon>Eukaryota</taxon>
        <taxon>Fungi</taxon>
        <taxon>Dikarya</taxon>
        <taxon>Basidiomycota</taxon>
        <taxon>Agaricomycotina</taxon>
        <taxon>Agaricomycetes</taxon>
        <taxon>Agaricomycetidae</taxon>
        <taxon>Agaricales</taxon>
        <taxon>Marasmiineae</taxon>
        <taxon>Omphalotaceae</taxon>
        <taxon>Gymnopus</taxon>
    </lineage>
</organism>
<dbReference type="CDD" id="cd18186">
    <property type="entry name" value="BTB_POZ_ZBTB_KLHL-like"/>
    <property type="match status" value="1"/>
</dbReference>
<dbReference type="PANTHER" id="PTHR22744">
    <property type="entry name" value="HELIX LOOP HELIX PROTEIN 21-RELATED"/>
    <property type="match status" value="1"/>
</dbReference>
<proteinExistence type="predicted"/>
<sequence>MIPHKASSSSMPSSIERDPSYYLPTKIFLVDGILFQIHVDFLARESEVFKDMMNLPVSPGGSAEGMSDENPIHLEGVSKDAFRQLLRVLYPSKAIGCPEVLSFSQWTLVLELADRYCMDSLRRHAISKMEHIQQVDPVDKLVLARRFNVSQWLLPSFTEILQALQFVGSSRCGFFGRGNCVALSGHPRSHALA</sequence>
<name>A0A6A4I320_9AGAR</name>
<dbReference type="Proteomes" id="UP000799118">
    <property type="component" value="Unassembled WGS sequence"/>
</dbReference>
<dbReference type="Pfam" id="PF00651">
    <property type="entry name" value="BTB"/>
    <property type="match status" value="1"/>
</dbReference>
<dbReference type="SUPFAM" id="SSF54695">
    <property type="entry name" value="POZ domain"/>
    <property type="match status" value="1"/>
</dbReference>
<evidence type="ECO:0000313" key="3">
    <source>
        <dbReference type="Proteomes" id="UP000799118"/>
    </source>
</evidence>
<dbReference type="PANTHER" id="PTHR22744:SF14">
    <property type="entry name" value="BTB DOMAIN-CONTAINING PROTEIN-RELATED"/>
    <property type="match status" value="1"/>
</dbReference>
<reference evidence="2" key="1">
    <citation type="journal article" date="2019" name="Environ. Microbiol.">
        <title>Fungal ecological strategies reflected in gene transcription - a case study of two litter decomposers.</title>
        <authorList>
            <person name="Barbi F."/>
            <person name="Kohler A."/>
            <person name="Barry K."/>
            <person name="Baskaran P."/>
            <person name="Daum C."/>
            <person name="Fauchery L."/>
            <person name="Ihrmark K."/>
            <person name="Kuo A."/>
            <person name="LaButti K."/>
            <person name="Lipzen A."/>
            <person name="Morin E."/>
            <person name="Grigoriev I.V."/>
            <person name="Henrissat B."/>
            <person name="Lindahl B."/>
            <person name="Martin F."/>
        </authorList>
    </citation>
    <scope>NUCLEOTIDE SEQUENCE</scope>
    <source>
        <strain evidence="2">JB14</strain>
    </source>
</reference>
<evidence type="ECO:0000313" key="2">
    <source>
        <dbReference type="EMBL" id="KAE9405139.1"/>
    </source>
</evidence>
<feature type="non-terminal residue" evidence="2">
    <location>
        <position position="193"/>
    </location>
</feature>
<gene>
    <name evidence="2" type="ORF">BT96DRAFT_358860</name>
</gene>
<dbReference type="EMBL" id="ML769411">
    <property type="protein sequence ID" value="KAE9405139.1"/>
    <property type="molecule type" value="Genomic_DNA"/>
</dbReference>
<dbReference type="SMART" id="SM00225">
    <property type="entry name" value="BTB"/>
    <property type="match status" value="1"/>
</dbReference>
<dbReference type="InterPro" id="IPR000210">
    <property type="entry name" value="BTB/POZ_dom"/>
</dbReference>
<evidence type="ECO:0000259" key="1">
    <source>
        <dbReference type="PROSITE" id="PS50097"/>
    </source>
</evidence>
<feature type="domain" description="BTB" evidence="1">
    <location>
        <begin position="24"/>
        <end position="93"/>
    </location>
</feature>
<dbReference type="InterPro" id="IPR011333">
    <property type="entry name" value="SKP1/BTB/POZ_sf"/>
</dbReference>
<accession>A0A6A4I320</accession>
<protein>
    <recommendedName>
        <fullName evidence="1">BTB domain-containing protein</fullName>
    </recommendedName>
</protein>
<dbReference type="AlphaFoldDB" id="A0A6A4I320"/>
<keyword evidence="3" id="KW-1185">Reference proteome</keyword>